<keyword evidence="1" id="KW-1133">Transmembrane helix</keyword>
<feature type="transmembrane region" description="Helical" evidence="1">
    <location>
        <begin position="31"/>
        <end position="56"/>
    </location>
</feature>
<evidence type="ECO:0000313" key="2">
    <source>
        <dbReference type="EMBL" id="RSI07618.1"/>
    </source>
</evidence>
<reference evidence="2 3" key="1">
    <citation type="submission" date="2018-11" db="EMBL/GenBank/DDBJ databases">
        <title>Species Designations Belie Phenotypic and Genotypic Heterogeneity in Oral Streptococci.</title>
        <authorList>
            <person name="Velsko I."/>
        </authorList>
    </citation>
    <scope>NUCLEOTIDE SEQUENCE [LARGE SCALE GENOMIC DNA]</scope>
    <source>
        <strain evidence="2 3">KLC04</strain>
    </source>
</reference>
<protein>
    <submittedName>
        <fullName evidence="2">Uncharacterized protein</fullName>
    </submittedName>
</protein>
<gene>
    <name evidence="2" type="ORF">D8888_07745</name>
</gene>
<evidence type="ECO:0000313" key="3">
    <source>
        <dbReference type="Proteomes" id="UP000272846"/>
    </source>
</evidence>
<proteinExistence type="predicted"/>
<evidence type="ECO:0000256" key="1">
    <source>
        <dbReference type="SAM" id="Phobius"/>
    </source>
</evidence>
<organism evidence="2 3">
    <name type="scientific">Streptococcus sanguinis</name>
    <dbReference type="NCBI Taxonomy" id="1305"/>
    <lineage>
        <taxon>Bacteria</taxon>
        <taxon>Bacillati</taxon>
        <taxon>Bacillota</taxon>
        <taxon>Bacilli</taxon>
        <taxon>Lactobacillales</taxon>
        <taxon>Streptococcaceae</taxon>
        <taxon>Streptococcus</taxon>
    </lineage>
</organism>
<comment type="caution">
    <text evidence="2">The sequence shown here is derived from an EMBL/GenBank/DDBJ whole genome shotgun (WGS) entry which is preliminary data.</text>
</comment>
<name>A0AAE8FXI2_STRSA</name>
<dbReference type="Proteomes" id="UP000272846">
    <property type="component" value="Unassembled WGS sequence"/>
</dbReference>
<accession>A0AAE8FXI2</accession>
<keyword evidence="1" id="KW-0812">Transmembrane</keyword>
<sequence length="58" mass="6707">MRYNNIQIRTVSIPKLNNTIRRITKQSYMPYSTVALVFYGHLFIAHSAAFCAWITVVS</sequence>
<dbReference type="EMBL" id="RJMK01000003">
    <property type="protein sequence ID" value="RSI07618.1"/>
    <property type="molecule type" value="Genomic_DNA"/>
</dbReference>
<keyword evidence="1" id="KW-0472">Membrane</keyword>
<dbReference type="AlphaFoldDB" id="A0AAE8FXI2"/>